<accession>A0A412YZS5</accession>
<dbReference type="AlphaFoldDB" id="A0A412YZS5"/>
<reference evidence="1 2" key="1">
    <citation type="submission" date="2018-08" db="EMBL/GenBank/DDBJ databases">
        <title>A genome reference for cultivated species of the human gut microbiota.</title>
        <authorList>
            <person name="Zou Y."/>
            <person name="Xue W."/>
            <person name="Luo G."/>
        </authorList>
    </citation>
    <scope>NUCLEOTIDE SEQUENCE [LARGE SCALE GENOMIC DNA]</scope>
    <source>
        <strain evidence="1 2">AF14-18</strain>
    </source>
</reference>
<dbReference type="Gene3D" id="3.40.50.2000">
    <property type="entry name" value="Glycogen Phosphorylase B"/>
    <property type="match status" value="1"/>
</dbReference>
<dbReference type="SUPFAM" id="SSF53756">
    <property type="entry name" value="UDP-Glycosyltransferase/glycogen phosphorylase"/>
    <property type="match status" value="1"/>
</dbReference>
<protein>
    <recommendedName>
        <fullName evidence="3">Glycosyltransferase family 4 protein</fullName>
    </recommendedName>
</protein>
<organism evidence="1 2">
    <name type="scientific">Enterocloster bolteae</name>
    <dbReference type="NCBI Taxonomy" id="208479"/>
    <lineage>
        <taxon>Bacteria</taxon>
        <taxon>Bacillati</taxon>
        <taxon>Bacillota</taxon>
        <taxon>Clostridia</taxon>
        <taxon>Lachnospirales</taxon>
        <taxon>Lachnospiraceae</taxon>
        <taxon>Enterocloster</taxon>
    </lineage>
</organism>
<dbReference type="Proteomes" id="UP000284543">
    <property type="component" value="Unassembled WGS sequence"/>
</dbReference>
<name>A0A412YZS5_9FIRM</name>
<dbReference type="EMBL" id="QRZM01000011">
    <property type="protein sequence ID" value="RGV73139.1"/>
    <property type="molecule type" value="Genomic_DNA"/>
</dbReference>
<dbReference type="RefSeq" id="WP_118019366.1">
    <property type="nucleotide sequence ID" value="NZ_CAUHGS010000004.1"/>
</dbReference>
<proteinExistence type="predicted"/>
<evidence type="ECO:0000313" key="2">
    <source>
        <dbReference type="Proteomes" id="UP000284543"/>
    </source>
</evidence>
<evidence type="ECO:0008006" key="3">
    <source>
        <dbReference type="Google" id="ProtNLM"/>
    </source>
</evidence>
<gene>
    <name evidence="1" type="ORF">DWW02_22305</name>
</gene>
<sequence length="432" mass="49844">MEKKAFPKVLVVTTNAWRDNTGINTLIEFFKCWNPDRIAQIYTKSTLPKTTVCNKFFSISENAVMRSVMNRSITTGKKVHNETVNSNLDNPSAKEEQKIYSYKGNVRDFLSFCREFVWKFGKWKNAELDHFIDEFDADVLFIPIYPTIYMGRIQKYIISRTQKPVVSYLADDNYTYRSVHKNPISLIHRHILRKYVKYIVEHSTKLMVISPKQKEEYDRLLGVDSVVMTKGIDFDPFEAYQVGNPIKMVYTGKLIIGRWKSLAAIAEAFGGINRDGIKIMLDIYTTDSLTEEQKKSLNRNGCSVKGALTLEQVNGVQKEADILVFVESLEKKFRNTARLSFSTKITDYLRSGKCIFAVGGKDIAPIDYFNRYDSAVTAISYEQISEKLIDLVYNPDLVLEYAKKAYDCGVEHHERERMDRILIHIIEQANLK</sequence>
<comment type="caution">
    <text evidence="1">The sequence shown here is derived from an EMBL/GenBank/DDBJ whole genome shotgun (WGS) entry which is preliminary data.</text>
</comment>
<evidence type="ECO:0000313" key="1">
    <source>
        <dbReference type="EMBL" id="RGV73139.1"/>
    </source>
</evidence>